<accession>A0A1T4ZPG9</accession>
<dbReference type="Proteomes" id="UP000190339">
    <property type="component" value="Unassembled WGS sequence"/>
</dbReference>
<reference evidence="3" key="1">
    <citation type="submission" date="2017-02" db="EMBL/GenBank/DDBJ databases">
        <authorList>
            <person name="Varghese N."/>
            <person name="Submissions S."/>
        </authorList>
    </citation>
    <scope>NUCLEOTIDE SEQUENCE [LARGE SCALE GENOMIC DNA]</scope>
    <source>
        <strain evidence="3">DSM 23546</strain>
    </source>
</reference>
<dbReference type="InterPro" id="IPR019861">
    <property type="entry name" value="PorP/SprF_Bacteroidetes"/>
</dbReference>
<organism evidence="2 3">
    <name type="scientific">Maribacter arcticus</name>
    <dbReference type="NCBI Taxonomy" id="561365"/>
    <lineage>
        <taxon>Bacteria</taxon>
        <taxon>Pseudomonadati</taxon>
        <taxon>Bacteroidota</taxon>
        <taxon>Flavobacteriia</taxon>
        <taxon>Flavobacteriales</taxon>
        <taxon>Flavobacteriaceae</taxon>
        <taxon>Maribacter</taxon>
    </lineage>
</organism>
<protein>
    <recommendedName>
        <fullName evidence="4">Type IX secretion system membrane protein, PorP/SprF family</fullName>
    </recommendedName>
</protein>
<feature type="chain" id="PRO_5012910935" description="Type IX secretion system membrane protein, PorP/SprF family" evidence="1">
    <location>
        <begin position="26"/>
        <end position="60"/>
    </location>
</feature>
<evidence type="ECO:0000313" key="3">
    <source>
        <dbReference type="Proteomes" id="UP000190339"/>
    </source>
</evidence>
<evidence type="ECO:0008006" key="4">
    <source>
        <dbReference type="Google" id="ProtNLM"/>
    </source>
</evidence>
<dbReference type="STRING" id="561365.SAMN05660866_00009"/>
<keyword evidence="1" id="KW-0732">Signal</keyword>
<dbReference type="Pfam" id="PF11751">
    <property type="entry name" value="PorP_SprF"/>
    <property type="match status" value="1"/>
</dbReference>
<gene>
    <name evidence="2" type="ORF">SAMN05660866_00009</name>
</gene>
<evidence type="ECO:0000256" key="1">
    <source>
        <dbReference type="SAM" id="SignalP"/>
    </source>
</evidence>
<name>A0A1T4ZPG9_9FLAO</name>
<dbReference type="EMBL" id="FUYL01000001">
    <property type="protein sequence ID" value="SKB24664.1"/>
    <property type="molecule type" value="Genomic_DNA"/>
</dbReference>
<dbReference type="AlphaFoldDB" id="A0A1T4ZPG9"/>
<sequence>MKLLKTRWGICIVLLLFLFKLQAQQDPQYTQYMYNMNVVNPAYTTNELGMLNFGTLYRTQ</sequence>
<proteinExistence type="predicted"/>
<feature type="signal peptide" evidence="1">
    <location>
        <begin position="1"/>
        <end position="25"/>
    </location>
</feature>
<keyword evidence="3" id="KW-1185">Reference proteome</keyword>
<evidence type="ECO:0000313" key="2">
    <source>
        <dbReference type="EMBL" id="SKB24664.1"/>
    </source>
</evidence>